<dbReference type="WBParaSite" id="MCU_012282-RA">
    <property type="protein sequence ID" value="MCU_012282-RA"/>
    <property type="gene ID" value="MCU_012282"/>
</dbReference>
<sequence length="130" mass="14286">MRFSLVLQLALLALLLVSATTNAFDSRLSIGTALDTSELTMRTEFPASVGEQLHIFQFPLQIHGRRIEQMKVCSTTCRLGNLMHLRCIPTDSLALETTALNCLQIIPVKPPILSIDSAHLMGISLACLPR</sequence>
<name>A0A5K3FZX4_MESCO</name>
<protein>
    <submittedName>
        <fullName evidence="2">DUF4773 domain-containing protein</fullName>
    </submittedName>
</protein>
<reference evidence="2" key="1">
    <citation type="submission" date="2019-11" db="UniProtKB">
        <authorList>
            <consortium name="WormBaseParasite"/>
        </authorList>
    </citation>
    <scope>IDENTIFICATION</scope>
</reference>
<evidence type="ECO:0000313" key="2">
    <source>
        <dbReference type="WBParaSite" id="MCU_012282-RA"/>
    </source>
</evidence>
<organism evidence="2">
    <name type="scientific">Mesocestoides corti</name>
    <name type="common">Flatworm</name>
    <dbReference type="NCBI Taxonomy" id="53468"/>
    <lineage>
        <taxon>Eukaryota</taxon>
        <taxon>Metazoa</taxon>
        <taxon>Spiralia</taxon>
        <taxon>Lophotrochozoa</taxon>
        <taxon>Platyhelminthes</taxon>
        <taxon>Cestoda</taxon>
        <taxon>Eucestoda</taxon>
        <taxon>Cyclophyllidea</taxon>
        <taxon>Mesocestoididae</taxon>
        <taxon>Mesocestoides</taxon>
    </lineage>
</organism>
<keyword evidence="1" id="KW-0732">Signal</keyword>
<proteinExistence type="predicted"/>
<feature type="chain" id="PRO_5024389867" evidence="1">
    <location>
        <begin position="24"/>
        <end position="130"/>
    </location>
</feature>
<feature type="signal peptide" evidence="1">
    <location>
        <begin position="1"/>
        <end position="23"/>
    </location>
</feature>
<evidence type="ECO:0000256" key="1">
    <source>
        <dbReference type="SAM" id="SignalP"/>
    </source>
</evidence>
<accession>A0A5K3FZX4</accession>
<dbReference type="AlphaFoldDB" id="A0A5K3FZX4"/>